<reference evidence="2" key="1">
    <citation type="journal article" date="2017" name="Nat. Ecol. Evol.">
        <title>Genome expansion and lineage-specific genetic innovations in the forest pathogenic fungi Armillaria.</title>
        <authorList>
            <person name="Sipos G."/>
            <person name="Prasanna A.N."/>
            <person name="Walter M.C."/>
            <person name="O'Connor E."/>
            <person name="Balint B."/>
            <person name="Krizsan K."/>
            <person name="Kiss B."/>
            <person name="Hess J."/>
            <person name="Varga T."/>
            <person name="Slot J."/>
            <person name="Riley R."/>
            <person name="Boka B."/>
            <person name="Rigling D."/>
            <person name="Barry K."/>
            <person name="Lee J."/>
            <person name="Mihaltcheva S."/>
            <person name="LaButti K."/>
            <person name="Lipzen A."/>
            <person name="Waldron R."/>
            <person name="Moloney N.M."/>
            <person name="Sperisen C."/>
            <person name="Kredics L."/>
            <person name="Vagvoelgyi C."/>
            <person name="Patrignani A."/>
            <person name="Fitzpatrick D."/>
            <person name="Nagy I."/>
            <person name="Doyle S."/>
            <person name="Anderson J.B."/>
            <person name="Grigoriev I.V."/>
            <person name="Gueldener U."/>
            <person name="Muensterkoetter M."/>
            <person name="Nagy L.G."/>
        </authorList>
    </citation>
    <scope>NUCLEOTIDE SEQUENCE [LARGE SCALE GENOMIC DNA]</scope>
    <source>
        <strain evidence="2">Ar21-2</strain>
    </source>
</reference>
<protein>
    <submittedName>
        <fullName evidence="1">Uncharacterized protein</fullName>
    </submittedName>
</protein>
<accession>A0A2H3DFZ7</accession>
<dbReference type="InParanoid" id="A0A2H3DFZ7"/>
<dbReference type="Proteomes" id="UP000217790">
    <property type="component" value="Unassembled WGS sequence"/>
</dbReference>
<dbReference type="OrthoDB" id="10654778at2759"/>
<evidence type="ECO:0000313" key="2">
    <source>
        <dbReference type="Proteomes" id="UP000217790"/>
    </source>
</evidence>
<keyword evidence="2" id="KW-1185">Reference proteome</keyword>
<gene>
    <name evidence="1" type="ORF">ARMGADRAFT_1029957</name>
</gene>
<evidence type="ECO:0000313" key="1">
    <source>
        <dbReference type="EMBL" id="PBK94139.1"/>
    </source>
</evidence>
<dbReference type="AlphaFoldDB" id="A0A2H3DFZ7"/>
<proteinExistence type="predicted"/>
<organism evidence="1 2">
    <name type="scientific">Armillaria gallica</name>
    <name type="common">Bulbous honey fungus</name>
    <name type="synonym">Armillaria bulbosa</name>
    <dbReference type="NCBI Taxonomy" id="47427"/>
    <lineage>
        <taxon>Eukaryota</taxon>
        <taxon>Fungi</taxon>
        <taxon>Dikarya</taxon>
        <taxon>Basidiomycota</taxon>
        <taxon>Agaricomycotina</taxon>
        <taxon>Agaricomycetes</taxon>
        <taxon>Agaricomycetidae</taxon>
        <taxon>Agaricales</taxon>
        <taxon>Marasmiineae</taxon>
        <taxon>Physalacriaceae</taxon>
        <taxon>Armillaria</taxon>
    </lineage>
</organism>
<name>A0A2H3DFZ7_ARMGA</name>
<dbReference type="EMBL" id="KZ293655">
    <property type="protein sequence ID" value="PBK94139.1"/>
    <property type="molecule type" value="Genomic_DNA"/>
</dbReference>
<sequence>MTGVMSRDFPSSEEIQAFTWNGVISAFPGTHCGYRIHLQTMTHWQNAGNTGSTNNEHHWHPRLRVKVMPYTFHVAVPKVAFQAPNTCHQHGVIQEFKCCKPPISHQHQTHILIHKSIERNAQYFLLKHYRHDNVKTSDSPLVAVAVEALV</sequence>